<keyword evidence="1" id="KW-0808">Transferase</keyword>
<name>A0ACB7UZ76_DIOAL</name>
<organism evidence="1 2">
    <name type="scientific">Dioscorea alata</name>
    <name type="common">Purple yam</name>
    <dbReference type="NCBI Taxonomy" id="55571"/>
    <lineage>
        <taxon>Eukaryota</taxon>
        <taxon>Viridiplantae</taxon>
        <taxon>Streptophyta</taxon>
        <taxon>Embryophyta</taxon>
        <taxon>Tracheophyta</taxon>
        <taxon>Spermatophyta</taxon>
        <taxon>Magnoliopsida</taxon>
        <taxon>Liliopsida</taxon>
        <taxon>Dioscoreales</taxon>
        <taxon>Dioscoreaceae</taxon>
        <taxon>Dioscorea</taxon>
    </lineage>
</organism>
<comment type="caution">
    <text evidence="1">The sequence shown here is derived from an EMBL/GenBank/DDBJ whole genome shotgun (WGS) entry which is preliminary data.</text>
</comment>
<dbReference type="Proteomes" id="UP000827976">
    <property type="component" value="Chromosome 13"/>
</dbReference>
<proteinExistence type="predicted"/>
<dbReference type="EC" id="2.7.11.1" evidence="1"/>
<accession>A0ACB7UZ76</accession>
<sequence length="127" mass="14684">MYIGQTTSQANKQLNQPSERKNRNEDKMALPSSAEMKERINFIENHDRKKHLGDSFMWIDMALRNPKSSSSPSEVMSSRLDSMLDDVMEPEIPWEHLVIGKRIGLGFYEEVDREDWNGIDVAVRPGF</sequence>
<evidence type="ECO:0000313" key="1">
    <source>
        <dbReference type="EMBL" id="KAH7666021.1"/>
    </source>
</evidence>
<gene>
    <name evidence="1" type="ORF">IHE45_13G072800</name>
</gene>
<keyword evidence="1" id="KW-0723">Serine/threonine-protein kinase</keyword>
<protein>
    <submittedName>
        <fullName evidence="1">Non-specific serine/threonine protein kinase protein</fullName>
        <ecNumber evidence="1">2.7.11.1</ecNumber>
    </submittedName>
</protein>
<evidence type="ECO:0000313" key="2">
    <source>
        <dbReference type="Proteomes" id="UP000827976"/>
    </source>
</evidence>
<dbReference type="EMBL" id="CM037023">
    <property type="protein sequence ID" value="KAH7666021.1"/>
    <property type="molecule type" value="Genomic_DNA"/>
</dbReference>
<keyword evidence="1" id="KW-0418">Kinase</keyword>
<keyword evidence="2" id="KW-1185">Reference proteome</keyword>
<reference evidence="2" key="1">
    <citation type="journal article" date="2022" name="Nat. Commun.">
        <title>Chromosome evolution and the genetic basis of agronomically important traits in greater yam.</title>
        <authorList>
            <person name="Bredeson J.V."/>
            <person name="Lyons J.B."/>
            <person name="Oniyinde I.O."/>
            <person name="Okereke N.R."/>
            <person name="Kolade O."/>
            <person name="Nnabue I."/>
            <person name="Nwadili C.O."/>
            <person name="Hribova E."/>
            <person name="Parker M."/>
            <person name="Nwogha J."/>
            <person name="Shu S."/>
            <person name="Carlson J."/>
            <person name="Kariba R."/>
            <person name="Muthemba S."/>
            <person name="Knop K."/>
            <person name="Barton G.J."/>
            <person name="Sherwood A.V."/>
            <person name="Lopez-Montes A."/>
            <person name="Asiedu R."/>
            <person name="Jamnadass R."/>
            <person name="Muchugi A."/>
            <person name="Goodstein D."/>
            <person name="Egesi C.N."/>
            <person name="Featherston J."/>
            <person name="Asfaw A."/>
            <person name="Simpson G.G."/>
            <person name="Dolezel J."/>
            <person name="Hendre P.S."/>
            <person name="Van Deynze A."/>
            <person name="Kumar P.L."/>
            <person name="Obidiegwu J.E."/>
            <person name="Bhattacharjee R."/>
            <person name="Rokhsar D.S."/>
        </authorList>
    </citation>
    <scope>NUCLEOTIDE SEQUENCE [LARGE SCALE GENOMIC DNA]</scope>
    <source>
        <strain evidence="2">cv. TDa95/00328</strain>
    </source>
</reference>